<dbReference type="EMBL" id="CAXKWB010019796">
    <property type="protein sequence ID" value="CAL4122265.1"/>
    <property type="molecule type" value="Genomic_DNA"/>
</dbReference>
<keyword evidence="3" id="KW-1185">Reference proteome</keyword>
<accession>A0AAV2RBW5</accession>
<organism evidence="2 3">
    <name type="scientific">Meganyctiphanes norvegica</name>
    <name type="common">Northern krill</name>
    <name type="synonym">Thysanopoda norvegica</name>
    <dbReference type="NCBI Taxonomy" id="48144"/>
    <lineage>
        <taxon>Eukaryota</taxon>
        <taxon>Metazoa</taxon>
        <taxon>Ecdysozoa</taxon>
        <taxon>Arthropoda</taxon>
        <taxon>Crustacea</taxon>
        <taxon>Multicrustacea</taxon>
        <taxon>Malacostraca</taxon>
        <taxon>Eumalacostraca</taxon>
        <taxon>Eucarida</taxon>
        <taxon>Euphausiacea</taxon>
        <taxon>Euphausiidae</taxon>
        <taxon>Meganyctiphanes</taxon>
    </lineage>
</organism>
<dbReference type="AlphaFoldDB" id="A0AAV2RBW5"/>
<evidence type="ECO:0000256" key="1">
    <source>
        <dbReference type="SAM" id="Phobius"/>
    </source>
</evidence>
<gene>
    <name evidence="2" type="ORF">MNOR_LOCUS22987</name>
</gene>
<evidence type="ECO:0000313" key="3">
    <source>
        <dbReference type="Proteomes" id="UP001497623"/>
    </source>
</evidence>
<name>A0AAV2RBW5_MEGNR</name>
<proteinExistence type="predicted"/>
<keyword evidence="1" id="KW-0472">Membrane</keyword>
<keyword evidence="1" id="KW-0812">Transmembrane</keyword>
<comment type="caution">
    <text evidence="2">The sequence shown here is derived from an EMBL/GenBank/DDBJ whole genome shotgun (WGS) entry which is preliminary data.</text>
</comment>
<evidence type="ECO:0000313" key="2">
    <source>
        <dbReference type="EMBL" id="CAL4122265.1"/>
    </source>
</evidence>
<dbReference type="Proteomes" id="UP001497623">
    <property type="component" value="Unassembled WGS sequence"/>
</dbReference>
<sequence>MSLWDTFLYWVESSILYYMTVIVVGSAVVIVAYCCCRNTGEEAPPLRLTLDEHYRMILAEAAVSSSPSGAHLLAKDMMPLPPNISGSQLLKLPQPPVWEDQLDSKARSSPVHMLQCEPGPDEDTIMRFTPELVKKSVTFSSPTK</sequence>
<keyword evidence="1" id="KW-1133">Transmembrane helix</keyword>
<protein>
    <submittedName>
        <fullName evidence="2">Uncharacterized protein</fullName>
    </submittedName>
</protein>
<feature type="transmembrane region" description="Helical" evidence="1">
    <location>
        <begin position="15"/>
        <end position="36"/>
    </location>
</feature>
<reference evidence="2 3" key="1">
    <citation type="submission" date="2024-05" db="EMBL/GenBank/DDBJ databases">
        <authorList>
            <person name="Wallberg A."/>
        </authorList>
    </citation>
    <scope>NUCLEOTIDE SEQUENCE [LARGE SCALE GENOMIC DNA]</scope>
</reference>